<evidence type="ECO:0008006" key="3">
    <source>
        <dbReference type="Google" id="ProtNLM"/>
    </source>
</evidence>
<organism evidence="1 2">
    <name type="scientific">Rhodococcus sovatensis</name>
    <dbReference type="NCBI Taxonomy" id="1805840"/>
    <lineage>
        <taxon>Bacteria</taxon>
        <taxon>Bacillati</taxon>
        <taxon>Actinomycetota</taxon>
        <taxon>Actinomycetes</taxon>
        <taxon>Mycobacteriales</taxon>
        <taxon>Nocardiaceae</taxon>
        <taxon>Rhodococcus</taxon>
    </lineage>
</organism>
<dbReference type="SUPFAM" id="SSF54637">
    <property type="entry name" value="Thioesterase/thiol ester dehydrase-isomerase"/>
    <property type="match status" value="1"/>
</dbReference>
<protein>
    <recommendedName>
        <fullName evidence="3">3-methylfumaryl-CoA hydratase</fullName>
    </recommendedName>
</protein>
<dbReference type="RefSeq" id="WP_338890651.1">
    <property type="nucleotide sequence ID" value="NZ_CP147846.1"/>
</dbReference>
<dbReference type="EMBL" id="CP147846">
    <property type="protein sequence ID" value="WXG69706.1"/>
    <property type="molecule type" value="Genomic_DNA"/>
</dbReference>
<evidence type="ECO:0000313" key="2">
    <source>
        <dbReference type="Proteomes" id="UP001432000"/>
    </source>
</evidence>
<accession>A0ABZ2PKL7</accession>
<proteinExistence type="predicted"/>
<keyword evidence="2" id="KW-1185">Reference proteome</keyword>
<dbReference type="InterPro" id="IPR029069">
    <property type="entry name" value="HotDog_dom_sf"/>
</dbReference>
<dbReference type="InterPro" id="IPR052741">
    <property type="entry name" value="Mitochondrial_HTD2"/>
</dbReference>
<dbReference type="PANTHER" id="PTHR28152:SF1">
    <property type="entry name" value="HYDROXYACYL-THIOESTER DEHYDRATASE TYPE 2, MITOCHONDRIAL"/>
    <property type="match status" value="1"/>
</dbReference>
<name>A0ABZ2PKL7_9NOCA</name>
<gene>
    <name evidence="1" type="ORF">WDS16_03885</name>
</gene>
<evidence type="ECO:0000313" key="1">
    <source>
        <dbReference type="EMBL" id="WXG69706.1"/>
    </source>
</evidence>
<dbReference type="Proteomes" id="UP001432000">
    <property type="component" value="Chromosome"/>
</dbReference>
<sequence>MAVVRTESLRLAPAVAYRGTFAPTAAEPKSTGELPPGWEGIYFPFDAALAELRPDGSPADDGVLPVIDLPRRMYAGEDTVFHRPLAYDDVVEQRVQAGAIVDKQGRGGRLVFADVERSYLVDGELAVSSVWHDVFLEAAKPGAVAKPPAPAPDVEWSWTESLTLDSRQLFRFSALTFNTHLVHYNRDWARNVEGLQNLLVHGPLVRMLLLDFAVRSQPDACPRSFSIQMQAPVFVDTEVRLVGCATDTGSEVLVLDSEDRVLARGVVTASS</sequence>
<reference evidence="1 2" key="1">
    <citation type="submission" date="2024-03" db="EMBL/GenBank/DDBJ databases">
        <title>Natural products discovery in diverse microorganisms through a two-stage MS feature dereplication strategy.</title>
        <authorList>
            <person name="Zhang R."/>
        </authorList>
    </citation>
    <scope>NUCLEOTIDE SEQUENCE [LARGE SCALE GENOMIC DNA]</scope>
    <source>
        <strain evidence="1 2">18930</strain>
    </source>
</reference>
<dbReference type="Gene3D" id="3.10.129.10">
    <property type="entry name" value="Hotdog Thioesterase"/>
    <property type="match status" value="1"/>
</dbReference>
<dbReference type="PANTHER" id="PTHR28152">
    <property type="entry name" value="HYDROXYACYL-THIOESTER DEHYDRATASE TYPE 2, MITOCHONDRIAL"/>
    <property type="match status" value="1"/>
</dbReference>